<dbReference type="Proteomes" id="UP000001745">
    <property type="component" value="Unassembled WGS sequence"/>
</dbReference>
<dbReference type="FunFam" id="2.30.30.490:FF:000015">
    <property type="entry name" value="Chromatin structure-remodeling complex subunit RSC1"/>
    <property type="match status" value="1"/>
</dbReference>
<comment type="subcellular location">
    <subcellularLocation>
        <location evidence="1">Nucleus</location>
    </subcellularLocation>
</comment>
<evidence type="ECO:0000259" key="11">
    <source>
        <dbReference type="PROSITE" id="PS51038"/>
    </source>
</evidence>
<dbReference type="InterPro" id="IPR018359">
    <property type="entry name" value="Bromodomain_CS"/>
</dbReference>
<feature type="compositionally biased region" description="Basic and acidic residues" evidence="9">
    <location>
        <begin position="244"/>
        <end position="255"/>
    </location>
</feature>
<feature type="domain" description="Bromo" evidence="10">
    <location>
        <begin position="295"/>
        <end position="357"/>
    </location>
</feature>
<dbReference type="VEuPathDB" id="FungiDB:TSTA_103620"/>
<evidence type="ECO:0000256" key="1">
    <source>
        <dbReference type="ARBA" id="ARBA00004123"/>
    </source>
</evidence>
<accession>B8MNQ2</accession>
<feature type="region of interest" description="Disordered" evidence="9">
    <location>
        <begin position="1"/>
        <end position="77"/>
    </location>
</feature>
<evidence type="ECO:0000256" key="3">
    <source>
        <dbReference type="ARBA" id="ARBA00022853"/>
    </source>
</evidence>
<dbReference type="InterPro" id="IPR037382">
    <property type="entry name" value="Rsc/polybromo"/>
</dbReference>
<dbReference type="SMART" id="SM00439">
    <property type="entry name" value="BAH"/>
    <property type="match status" value="1"/>
</dbReference>
<feature type="compositionally biased region" description="Low complexity" evidence="9">
    <location>
        <begin position="608"/>
        <end position="627"/>
    </location>
</feature>
<sequence length="938" mass="106464">MATPEADVAGTTNSSAAEQPVQSIEQDADGKSRENKNSNGNKGDGSANPGDAAPSATGTATPTTAGPAQPAVNEVTPDQWRSMMDVVMAIYEFREEDNYDPSRLFHRSVNKRYVPDYYDIIKEPMALSILKQKINKREYTKFEQFVRDCALITHNAQTYNRPESQAYRDALVIKDVFIGEFKKLVDSGIITAEQAEMPDLGEIPEADPLPAEDEEDEDDDDEDDEDEDSDDGDGRRRRRRGPRKKDDSQHQDQEVRKKRGRPPRVDTPMEARIKAVLKGLRKFKDNTGQLKVRHFERLPDKAMYPDYFMEIREPMAIDSIKRKSKRKKYNSVDHFMRDVDLMFNNAKSYNEPNSQIYKDAEDLQVEAHKLAEQEKRKPDSEYLMEDGRLPLPQGIVHNGELWKVGDWVHIQNPNDVTKPIVAQIYRTWQDSEGEKWVNACWYYRPEQTVHHFEKHFYPNEVVKTGQYRDHRIDEVIDRCFVMFFTRYNRGRPRGFPLDKEIYVCEARYNEEKHKLNKIKTWASCLPDEVREKDYEMDLYDVPRRIKKIPSPIKHLLPPNAKETDDVPKPTWGAEKAPPLVGAVHRRPRDENESPPPEPTPSPPPQPMHRPSLPASLPQQPSLPLPISRAPLQDSMSQSPMGTVGNIAPVRSPAVGAPLAMGNMPNVPVQPYQAQVPSPAPYYQPLQARAASYATPSAHPSTYQPTPVQQPVAAQPSPQAYTQASPYTANRYPAPTAAAPAPAAPVYNPNAPRPVEVFHLSDTANAAIPTEVRSQFHCDDHGRVLFFSTPPMDIVASTSTKKPLGHSLKYLAAKAAKEEKRKRRLEEEQQQQPVTKQARITLVPEKETLDPSRLKNLISKTVSLLTQNITTGTEELYNSLYGNKKSEYQAADQRQLDHRVKTYTLMKQAATQLRTQTVNELAPKETDFRRGGVYLEDIN</sequence>
<dbReference type="CDD" id="cd04717">
    <property type="entry name" value="BAH_polybromo"/>
    <property type="match status" value="1"/>
</dbReference>
<keyword evidence="7" id="KW-0539">Nucleus</keyword>
<dbReference type="InterPro" id="IPR043151">
    <property type="entry name" value="BAH_sf"/>
</dbReference>
<dbReference type="RefSeq" id="XP_002486379.1">
    <property type="nucleotide sequence ID" value="XM_002486334.1"/>
</dbReference>
<dbReference type="PROSITE" id="PS51038">
    <property type="entry name" value="BAH"/>
    <property type="match status" value="1"/>
</dbReference>
<feature type="region of interest" description="Disordered" evidence="9">
    <location>
        <begin position="692"/>
        <end position="719"/>
    </location>
</feature>
<evidence type="ECO:0000256" key="5">
    <source>
        <dbReference type="ARBA" id="ARBA00023117"/>
    </source>
</evidence>
<evidence type="ECO:0000256" key="4">
    <source>
        <dbReference type="ARBA" id="ARBA00023015"/>
    </source>
</evidence>
<protein>
    <submittedName>
        <fullName evidence="12">RSC complex subunit (RSC1), putative</fullName>
    </submittedName>
</protein>
<evidence type="ECO:0000256" key="8">
    <source>
        <dbReference type="PROSITE-ProRule" id="PRU00035"/>
    </source>
</evidence>
<feature type="compositionally biased region" description="Acidic residues" evidence="9">
    <location>
        <begin position="202"/>
        <end position="231"/>
    </location>
</feature>
<dbReference type="GO" id="GO:0003682">
    <property type="term" value="F:chromatin binding"/>
    <property type="evidence" value="ECO:0007669"/>
    <property type="project" value="InterPro"/>
</dbReference>
<dbReference type="CDD" id="cd04369">
    <property type="entry name" value="Bromodomain"/>
    <property type="match status" value="1"/>
</dbReference>
<name>B8MNQ2_TALSN</name>
<proteinExistence type="predicted"/>
<dbReference type="SMART" id="SM00297">
    <property type="entry name" value="BROMO"/>
    <property type="match status" value="2"/>
</dbReference>
<feature type="domain" description="BAH" evidence="11">
    <location>
        <begin position="400"/>
        <end position="519"/>
    </location>
</feature>
<feature type="region of interest" description="Disordered" evidence="9">
    <location>
        <begin position="551"/>
        <end position="646"/>
    </location>
</feature>
<dbReference type="HOGENOM" id="CLU_007728_0_0_1"/>
<feature type="compositionally biased region" description="Low complexity" evidence="9">
    <location>
        <begin position="37"/>
        <end position="71"/>
    </location>
</feature>
<feature type="domain" description="Bromo" evidence="10">
    <location>
        <begin position="97"/>
        <end position="167"/>
    </location>
</feature>
<evidence type="ECO:0000256" key="7">
    <source>
        <dbReference type="ARBA" id="ARBA00023242"/>
    </source>
</evidence>
<dbReference type="Gene3D" id="1.20.920.10">
    <property type="entry name" value="Bromodomain-like"/>
    <property type="match status" value="2"/>
</dbReference>
<keyword evidence="3" id="KW-0156">Chromatin regulator</keyword>
<feature type="compositionally biased region" description="Polar residues" evidence="9">
    <location>
        <begin position="10"/>
        <end position="25"/>
    </location>
</feature>
<dbReference type="InterPro" id="IPR001487">
    <property type="entry name" value="Bromodomain"/>
</dbReference>
<dbReference type="GeneID" id="8103065"/>
<dbReference type="AlphaFoldDB" id="B8MNQ2"/>
<gene>
    <name evidence="12" type="ORF">TSTA_103620</name>
</gene>
<evidence type="ECO:0000256" key="6">
    <source>
        <dbReference type="ARBA" id="ARBA00023163"/>
    </source>
</evidence>
<keyword evidence="6" id="KW-0804">Transcription</keyword>
<dbReference type="PRINTS" id="PR00503">
    <property type="entry name" value="BROMODOMAIN"/>
</dbReference>
<dbReference type="Gene3D" id="2.30.30.490">
    <property type="match status" value="1"/>
</dbReference>
<keyword evidence="13" id="KW-1185">Reference proteome</keyword>
<dbReference type="PROSITE" id="PS50014">
    <property type="entry name" value="BROMODOMAIN_2"/>
    <property type="match status" value="2"/>
</dbReference>
<organism evidence="12 13">
    <name type="scientific">Talaromyces stipitatus (strain ATCC 10500 / CBS 375.48 / QM 6759 / NRRL 1006)</name>
    <name type="common">Penicillium stipitatum</name>
    <dbReference type="NCBI Taxonomy" id="441959"/>
    <lineage>
        <taxon>Eukaryota</taxon>
        <taxon>Fungi</taxon>
        <taxon>Dikarya</taxon>
        <taxon>Ascomycota</taxon>
        <taxon>Pezizomycotina</taxon>
        <taxon>Eurotiomycetes</taxon>
        <taxon>Eurotiomycetidae</taxon>
        <taxon>Eurotiales</taxon>
        <taxon>Trichocomaceae</taxon>
        <taxon>Talaromyces</taxon>
        <taxon>Talaromyces sect. Talaromyces</taxon>
    </lineage>
</organism>
<feature type="compositionally biased region" description="Pro residues" evidence="9">
    <location>
        <begin position="593"/>
        <end position="607"/>
    </location>
</feature>
<dbReference type="SUPFAM" id="SSF47370">
    <property type="entry name" value="Bromodomain"/>
    <property type="match status" value="2"/>
</dbReference>
<dbReference type="PANTHER" id="PTHR16062:SF21">
    <property type="entry name" value="CHROMATIN STRUCTURE-REMODELING COMPLEX SUBUNIT RSC1-RELATED"/>
    <property type="match status" value="1"/>
</dbReference>
<dbReference type="EMBL" id="EQ962658">
    <property type="protein sequence ID" value="EED14141.1"/>
    <property type="molecule type" value="Genomic_DNA"/>
</dbReference>
<reference evidence="13" key="1">
    <citation type="journal article" date="2015" name="Genome Announc.">
        <title>Genome sequence of the AIDS-associated pathogen Penicillium marneffei (ATCC18224) and its near taxonomic relative Talaromyces stipitatus (ATCC10500).</title>
        <authorList>
            <person name="Nierman W.C."/>
            <person name="Fedorova-Abrams N.D."/>
            <person name="Andrianopoulos A."/>
        </authorList>
    </citation>
    <scope>NUCLEOTIDE SEQUENCE [LARGE SCALE GENOMIC DNA]</scope>
    <source>
        <strain evidence="13">ATCC 10500 / CBS 375.48 / QM 6759 / NRRL 1006</strain>
    </source>
</reference>
<dbReference type="GO" id="GO:0006338">
    <property type="term" value="P:chromatin remodeling"/>
    <property type="evidence" value="ECO:0007669"/>
    <property type="project" value="InterPro"/>
</dbReference>
<evidence type="ECO:0000313" key="12">
    <source>
        <dbReference type="EMBL" id="EED14141.1"/>
    </source>
</evidence>
<dbReference type="Pfam" id="PF01426">
    <property type="entry name" value="BAH"/>
    <property type="match status" value="1"/>
</dbReference>
<evidence type="ECO:0000256" key="9">
    <source>
        <dbReference type="SAM" id="MobiDB-lite"/>
    </source>
</evidence>
<dbReference type="InterPro" id="IPR001025">
    <property type="entry name" value="BAH_dom"/>
</dbReference>
<dbReference type="InParanoid" id="B8MNQ2"/>
<dbReference type="FunCoup" id="B8MNQ2">
    <property type="interactions" value="320"/>
</dbReference>
<evidence type="ECO:0000256" key="2">
    <source>
        <dbReference type="ARBA" id="ARBA00022737"/>
    </source>
</evidence>
<dbReference type="PANTHER" id="PTHR16062">
    <property type="entry name" value="SWI/SNF-RELATED"/>
    <property type="match status" value="1"/>
</dbReference>
<dbReference type="Pfam" id="PF00439">
    <property type="entry name" value="Bromodomain"/>
    <property type="match status" value="2"/>
</dbReference>
<dbReference type="FunFam" id="1.20.920.10:FF:000048">
    <property type="entry name" value="RSC complex subunit (RSC1), putative"/>
    <property type="match status" value="1"/>
</dbReference>
<keyword evidence="4" id="KW-0805">Transcription regulation</keyword>
<feature type="compositionally biased region" description="Low complexity" evidence="9">
    <location>
        <begin position="699"/>
        <end position="719"/>
    </location>
</feature>
<dbReference type="eggNOG" id="KOG1827">
    <property type="taxonomic scope" value="Eukaryota"/>
</dbReference>
<dbReference type="GO" id="GO:0016586">
    <property type="term" value="C:RSC-type complex"/>
    <property type="evidence" value="ECO:0007669"/>
    <property type="project" value="InterPro"/>
</dbReference>
<dbReference type="InterPro" id="IPR036427">
    <property type="entry name" value="Bromodomain-like_sf"/>
</dbReference>
<dbReference type="PROSITE" id="PS00633">
    <property type="entry name" value="BROMODOMAIN_1"/>
    <property type="match status" value="1"/>
</dbReference>
<dbReference type="GO" id="GO:0006368">
    <property type="term" value="P:transcription elongation by RNA polymerase II"/>
    <property type="evidence" value="ECO:0007669"/>
    <property type="project" value="TreeGrafter"/>
</dbReference>
<dbReference type="STRING" id="441959.B8MNQ2"/>
<evidence type="ECO:0000313" key="13">
    <source>
        <dbReference type="Proteomes" id="UP000001745"/>
    </source>
</evidence>
<keyword evidence="5 8" id="KW-0103">Bromodomain</keyword>
<evidence type="ECO:0000259" key="10">
    <source>
        <dbReference type="PROSITE" id="PS50014"/>
    </source>
</evidence>
<dbReference type="OMA" id="QKWINAC"/>
<dbReference type="PhylomeDB" id="B8MNQ2"/>
<dbReference type="OrthoDB" id="1742084at2759"/>
<keyword evidence="2" id="KW-0677">Repeat</keyword>
<feature type="region of interest" description="Disordered" evidence="9">
    <location>
        <begin position="195"/>
        <end position="269"/>
    </location>
</feature>